<comment type="caution">
    <text evidence="3">The sequence shown here is derived from an EMBL/GenBank/DDBJ whole genome shotgun (WGS) entry which is preliminary data.</text>
</comment>
<reference evidence="3" key="2">
    <citation type="submission" date="2020-09" db="EMBL/GenBank/DDBJ databases">
        <authorList>
            <person name="Sun Q."/>
            <person name="Kim S."/>
        </authorList>
    </citation>
    <scope>NUCLEOTIDE SEQUENCE</scope>
    <source>
        <strain evidence="3">KCTC 42651</strain>
    </source>
</reference>
<dbReference type="RefSeq" id="WP_189986954.1">
    <property type="nucleotide sequence ID" value="NZ_BMZS01000001.1"/>
</dbReference>
<reference evidence="3" key="1">
    <citation type="journal article" date="2014" name="Int. J. Syst. Evol. Microbiol.">
        <title>Complete genome sequence of Corynebacterium casei LMG S-19264T (=DSM 44701T), isolated from a smear-ripened cheese.</title>
        <authorList>
            <consortium name="US DOE Joint Genome Institute (JGI-PGF)"/>
            <person name="Walter F."/>
            <person name="Albersmeier A."/>
            <person name="Kalinowski J."/>
            <person name="Ruckert C."/>
        </authorList>
    </citation>
    <scope>NUCLEOTIDE SEQUENCE</scope>
    <source>
        <strain evidence="3">KCTC 42651</strain>
    </source>
</reference>
<feature type="transmembrane region" description="Helical" evidence="2">
    <location>
        <begin position="37"/>
        <end position="54"/>
    </location>
</feature>
<dbReference type="EMBL" id="BMZS01000001">
    <property type="protein sequence ID" value="GHD39336.1"/>
    <property type="molecule type" value="Genomic_DNA"/>
</dbReference>
<organism evidence="3 4">
    <name type="scientific">Thalassobaculum fulvum</name>
    <dbReference type="NCBI Taxonomy" id="1633335"/>
    <lineage>
        <taxon>Bacteria</taxon>
        <taxon>Pseudomonadati</taxon>
        <taxon>Pseudomonadota</taxon>
        <taxon>Alphaproteobacteria</taxon>
        <taxon>Rhodospirillales</taxon>
        <taxon>Thalassobaculaceae</taxon>
        <taxon>Thalassobaculum</taxon>
    </lineage>
</organism>
<sequence>MTTHRYERRAIVGDFIRGGFGLLLTVGPVLLMPMVTWLAVAFSAFAALFAVYLFRTWLRSATALEVDDGGIRSTGPFGRAIRWDALDALDLRYFATRRDKEGGWMQVKLRGDGAAIAAESSLDGFETVVARAADAATRNRLALSDVTRENLKALGLVAGAPDGPMPGGMAPGGTAPDNDDRMGMR</sequence>
<feature type="transmembrane region" description="Helical" evidence="2">
    <location>
        <begin position="12"/>
        <end position="31"/>
    </location>
</feature>
<keyword evidence="2" id="KW-0472">Membrane</keyword>
<evidence type="ECO:0000313" key="4">
    <source>
        <dbReference type="Proteomes" id="UP000630353"/>
    </source>
</evidence>
<evidence type="ECO:0000256" key="2">
    <source>
        <dbReference type="SAM" id="Phobius"/>
    </source>
</evidence>
<evidence type="ECO:0000313" key="3">
    <source>
        <dbReference type="EMBL" id="GHD39336.1"/>
    </source>
</evidence>
<feature type="region of interest" description="Disordered" evidence="1">
    <location>
        <begin position="158"/>
        <end position="185"/>
    </location>
</feature>
<dbReference type="Proteomes" id="UP000630353">
    <property type="component" value="Unassembled WGS sequence"/>
</dbReference>
<accession>A0A918XNA2</accession>
<protein>
    <recommendedName>
        <fullName evidence="5">PH domain-containing protein</fullName>
    </recommendedName>
</protein>
<proteinExistence type="predicted"/>
<keyword evidence="4" id="KW-1185">Reference proteome</keyword>
<evidence type="ECO:0000256" key="1">
    <source>
        <dbReference type="SAM" id="MobiDB-lite"/>
    </source>
</evidence>
<evidence type="ECO:0008006" key="5">
    <source>
        <dbReference type="Google" id="ProtNLM"/>
    </source>
</evidence>
<name>A0A918XNA2_9PROT</name>
<keyword evidence="2" id="KW-1133">Transmembrane helix</keyword>
<gene>
    <name evidence="3" type="ORF">GCM10017083_01080</name>
</gene>
<dbReference type="AlphaFoldDB" id="A0A918XNA2"/>
<keyword evidence="2" id="KW-0812">Transmembrane</keyword>